<accession>A0A5B8RGY2</accession>
<dbReference type="EMBL" id="MN079208">
    <property type="protein sequence ID" value="QEA07158.1"/>
    <property type="molecule type" value="Genomic_DNA"/>
</dbReference>
<feature type="domain" description="PilZ" evidence="1">
    <location>
        <begin position="94"/>
        <end position="182"/>
    </location>
</feature>
<proteinExistence type="predicted"/>
<name>A0A5B8RGY2_9ZZZZ</name>
<dbReference type="GO" id="GO:0035438">
    <property type="term" value="F:cyclic-di-GMP binding"/>
    <property type="evidence" value="ECO:0007669"/>
    <property type="project" value="InterPro"/>
</dbReference>
<reference evidence="2" key="1">
    <citation type="submission" date="2019-06" db="EMBL/GenBank/DDBJ databases">
        <authorList>
            <person name="Murdoch R.W."/>
            <person name="Fathepure B."/>
        </authorList>
    </citation>
    <scope>NUCLEOTIDE SEQUENCE</scope>
</reference>
<dbReference type="Pfam" id="PF07238">
    <property type="entry name" value="PilZ"/>
    <property type="match status" value="1"/>
</dbReference>
<evidence type="ECO:0000259" key="1">
    <source>
        <dbReference type="Pfam" id="PF07238"/>
    </source>
</evidence>
<gene>
    <name evidence="2" type="ORF">KBTEX_03503</name>
</gene>
<protein>
    <recommendedName>
        <fullName evidence="1">PilZ domain-containing protein</fullName>
    </recommendedName>
</protein>
<dbReference type="InterPro" id="IPR009875">
    <property type="entry name" value="PilZ_domain"/>
</dbReference>
<evidence type="ECO:0000313" key="2">
    <source>
        <dbReference type="EMBL" id="QEA07158.1"/>
    </source>
</evidence>
<sequence length="196" mass="22219">MSHHQPPDSDERRAHFRVPDTLLLDYEPIDEGQMESRREEMAGRWPNAFMLASRLHEIREGATVLRRHARQESAVFSKLVDTLDQSIDLLAETLTVQAFGNRVAKVTDVNIGAGGMDFISSDGAPPPGSILDLRMLFHSTGAGLRMFGRVRHCDRVATGGHRLGIEFEFAREHDRELLVHLMLRREAQLLREERGD</sequence>
<dbReference type="AlphaFoldDB" id="A0A5B8RGY2"/>
<organism evidence="2">
    <name type="scientific">uncultured organism</name>
    <dbReference type="NCBI Taxonomy" id="155900"/>
    <lineage>
        <taxon>unclassified sequences</taxon>
        <taxon>environmental samples</taxon>
    </lineage>
</organism>